<dbReference type="RefSeq" id="WP_015062542.1">
    <property type="nucleotide sequence ID" value="NC_019341.1"/>
</dbReference>
<evidence type="ECO:0000313" key="1">
    <source>
        <dbReference type="EMBL" id="AFK89780.1"/>
    </source>
</evidence>
<accession>I3W2F3</accession>
<dbReference type="EMBL" id="JQ418534">
    <property type="protein sequence ID" value="AFK89780.1"/>
    <property type="molecule type" value="Genomic_DNA"/>
</dbReference>
<organism evidence="1">
    <name type="scientific">Pseudomonas syringae</name>
    <dbReference type="NCBI Taxonomy" id="317"/>
    <lineage>
        <taxon>Bacteria</taxon>
        <taxon>Pseudomonadati</taxon>
        <taxon>Pseudomonadota</taxon>
        <taxon>Gammaproteobacteria</taxon>
        <taxon>Pseudomonadales</taxon>
        <taxon>Pseudomonadaceae</taxon>
        <taxon>Pseudomonas</taxon>
    </lineage>
</organism>
<geneLocation type="plasmid" evidence="1">
    <name>pNCPPB880-40</name>
</geneLocation>
<keyword evidence="1" id="KW-0614">Plasmid</keyword>
<reference evidence="1" key="1">
    <citation type="submission" date="2012-01" db="EMBL/GenBank/DDBJ databases">
        <authorList>
            <person name="Summers A.O."/>
            <person name="Wireman J."/>
        </authorList>
    </citation>
    <scope>NUCLEOTIDE SEQUENCE</scope>
    <source>
        <strain evidence="1">NCPPB880</strain>
        <plasmid evidence="1">pNCPPB880-40</plasmid>
    </source>
</reference>
<sequence>MSKKNTRTSETPTFREWVTENRERLKTVFHKEFGCQIHEWTDFAEAAYAKAHPPKMTKTPNTPEKH</sequence>
<proteinExistence type="predicted"/>
<protein>
    <submittedName>
        <fullName evidence="1">Uncharacterized protein</fullName>
    </submittedName>
</protein>
<name>I3W2F3_PSESX</name>
<dbReference type="AlphaFoldDB" id="I3W2F3"/>